<feature type="region of interest" description="Disordered" evidence="1">
    <location>
        <begin position="23"/>
        <end position="71"/>
    </location>
</feature>
<dbReference type="PANTHER" id="PTHR28641:SF1">
    <property type="entry name" value="MALONYL-COA DECARBOXYLASE, MITOCHONDRIAL"/>
    <property type="match status" value="1"/>
</dbReference>
<feature type="domain" description="Malonyl-CoA decarboxylase C-terminal" evidence="2">
    <location>
        <begin position="568"/>
        <end position="632"/>
    </location>
</feature>
<dbReference type="InterPro" id="IPR007956">
    <property type="entry name" value="Malonyl_CoA_deC_C"/>
</dbReference>
<comment type="caution">
    <text evidence="4">The sequence shown here is derived from an EMBL/GenBank/DDBJ whole genome shotgun (WGS) entry which is preliminary data.</text>
</comment>
<dbReference type="EMBL" id="JAEHOE010000022">
    <property type="protein sequence ID" value="KAG2495872.1"/>
    <property type="molecule type" value="Genomic_DNA"/>
</dbReference>
<proteinExistence type="predicted"/>
<dbReference type="GO" id="GO:0005759">
    <property type="term" value="C:mitochondrial matrix"/>
    <property type="evidence" value="ECO:0007669"/>
    <property type="project" value="TreeGrafter"/>
</dbReference>
<feature type="region of interest" description="Disordered" evidence="1">
    <location>
        <begin position="232"/>
        <end position="257"/>
    </location>
</feature>
<dbReference type="InterPro" id="IPR035372">
    <property type="entry name" value="MCD_N"/>
</dbReference>
<dbReference type="InterPro" id="IPR042303">
    <property type="entry name" value="Malonyl_CoA_deC_C_sf"/>
</dbReference>
<evidence type="ECO:0000256" key="1">
    <source>
        <dbReference type="SAM" id="MobiDB-lite"/>
    </source>
</evidence>
<dbReference type="Pfam" id="PF05292">
    <property type="entry name" value="MCD"/>
    <property type="match status" value="2"/>
</dbReference>
<evidence type="ECO:0000313" key="4">
    <source>
        <dbReference type="EMBL" id="KAG2495872.1"/>
    </source>
</evidence>
<name>A0A835Y3M4_9CHLO</name>
<evidence type="ECO:0000313" key="5">
    <source>
        <dbReference type="Proteomes" id="UP000612055"/>
    </source>
</evidence>
<sequence length="665" mass="68653">MRREATSGTNSVEELLRRHRQVLDAFTSSEHAAPGHPGFRDGTERTARDSAPSGNSLAASSTGKDANSNAGNNSSALVKELLRIFSRRVPGALVPDGLVRGLMQAYGELRTPSERLGFFGTLQREMGLSVPEVRAAVRLWDGALARAGPAPPASSDASTPASTSTSSASPTASLSTAPTSAPAPTEAVLRAADRLASAARPLYAQLFAPISQAPGGMKFLVDMRAELMALGEGEGGQGQGQGEGQKEGGSIGGGAEQASPAALRAMADQLRQALAEWFSVGLLQVQPISWEESSAALLERVMAAEAVHPLRGSWPELRRRLGPRRRVFALLHPCMPGEPLVVLHTALMERAASSMAEILDPSTAASPASPSTAPPTAAVFYSISASQPGLRGIDLGHGLIKQAAQRLRAEYPSLEQLVTLSPLPSFRPWLTSRLRQLEAGAAAGQAAGGQAAAAAEAGAGSGGGGEGEPLLTSADAAAVLGLARQLGWTGGGGGGGAESSGSGRAGPAAAAALRWILEDGRWLDPDLAAPGTAGAAPATGSSPGSASVAGPSAGPGWARAGPGGPEAVLRPLLLRLAARYLVREKRRRFALCPVAHFHLRNGASMWRLNWRADMSALGLQRSYGIMVNYSYDLATVNRNNELYLLAHEVQAGPQVAQWLQPPGAA</sequence>
<keyword evidence="5" id="KW-1185">Reference proteome</keyword>
<feature type="compositionally biased region" description="Basic and acidic residues" evidence="1">
    <location>
        <begin position="38"/>
        <end position="48"/>
    </location>
</feature>
<feature type="domain" description="Malonyl-CoA decarboxylase C-terminal" evidence="2">
    <location>
        <begin position="281"/>
        <end position="435"/>
    </location>
</feature>
<organism evidence="4 5">
    <name type="scientific">Edaphochlamys debaryana</name>
    <dbReference type="NCBI Taxonomy" id="47281"/>
    <lineage>
        <taxon>Eukaryota</taxon>
        <taxon>Viridiplantae</taxon>
        <taxon>Chlorophyta</taxon>
        <taxon>core chlorophytes</taxon>
        <taxon>Chlorophyceae</taxon>
        <taxon>CS clade</taxon>
        <taxon>Chlamydomonadales</taxon>
        <taxon>Chlamydomonadales incertae sedis</taxon>
        <taxon>Edaphochlamys</taxon>
    </lineage>
</organism>
<dbReference type="GO" id="GO:2001294">
    <property type="term" value="P:malonyl-CoA catabolic process"/>
    <property type="evidence" value="ECO:0007669"/>
    <property type="project" value="TreeGrafter"/>
</dbReference>
<dbReference type="PANTHER" id="PTHR28641">
    <property type="match status" value="1"/>
</dbReference>
<dbReference type="Gene3D" id="1.20.140.90">
    <property type="entry name" value="Malonyl-CoA decarboxylase, oligemerization domain"/>
    <property type="match status" value="1"/>
</dbReference>
<dbReference type="OrthoDB" id="426718at2759"/>
<dbReference type="Gene3D" id="3.40.630.150">
    <property type="entry name" value="Malonyl-CoA decarboxylase, catalytic domain"/>
    <property type="match status" value="2"/>
</dbReference>
<feature type="region of interest" description="Disordered" evidence="1">
    <location>
        <begin position="147"/>
        <end position="184"/>
    </location>
</feature>
<dbReference type="AlphaFoldDB" id="A0A835Y3M4"/>
<gene>
    <name evidence="4" type="ORF">HYH03_006110</name>
</gene>
<evidence type="ECO:0000259" key="3">
    <source>
        <dbReference type="Pfam" id="PF17408"/>
    </source>
</evidence>
<dbReference type="GO" id="GO:0006633">
    <property type="term" value="P:fatty acid biosynthetic process"/>
    <property type="evidence" value="ECO:0007669"/>
    <property type="project" value="InterPro"/>
</dbReference>
<accession>A0A835Y3M4</accession>
<protein>
    <recommendedName>
        <fullName evidence="6">Malonyl-CoA decarboxylase</fullName>
    </recommendedName>
</protein>
<dbReference type="InterPro" id="IPR038351">
    <property type="entry name" value="MCD_N_sf"/>
</dbReference>
<dbReference type="GO" id="GO:0050080">
    <property type="term" value="F:malonyl-CoA decarboxylase activity"/>
    <property type="evidence" value="ECO:0007669"/>
    <property type="project" value="InterPro"/>
</dbReference>
<dbReference type="Proteomes" id="UP000612055">
    <property type="component" value="Unassembled WGS sequence"/>
</dbReference>
<feature type="compositionally biased region" description="Gly residues" evidence="1">
    <location>
        <begin position="232"/>
        <end position="255"/>
    </location>
</feature>
<dbReference type="InterPro" id="IPR038917">
    <property type="entry name" value="Malonyl_CoA_deC"/>
</dbReference>
<feature type="compositionally biased region" description="Low complexity" evidence="1">
    <location>
        <begin position="528"/>
        <end position="560"/>
    </location>
</feature>
<dbReference type="GO" id="GO:0005782">
    <property type="term" value="C:peroxisomal matrix"/>
    <property type="evidence" value="ECO:0007669"/>
    <property type="project" value="TreeGrafter"/>
</dbReference>
<feature type="region of interest" description="Disordered" evidence="1">
    <location>
        <begin position="527"/>
        <end position="560"/>
    </location>
</feature>
<evidence type="ECO:0008006" key="6">
    <source>
        <dbReference type="Google" id="ProtNLM"/>
    </source>
</evidence>
<dbReference type="GO" id="GO:0006085">
    <property type="term" value="P:acetyl-CoA biosynthetic process"/>
    <property type="evidence" value="ECO:0007669"/>
    <property type="project" value="TreeGrafter"/>
</dbReference>
<feature type="compositionally biased region" description="Polar residues" evidence="1">
    <location>
        <begin position="52"/>
        <end position="65"/>
    </location>
</feature>
<feature type="compositionally biased region" description="Low complexity" evidence="1">
    <location>
        <begin position="153"/>
        <end position="184"/>
    </location>
</feature>
<evidence type="ECO:0000259" key="2">
    <source>
        <dbReference type="Pfam" id="PF05292"/>
    </source>
</evidence>
<feature type="domain" description="Malonyl-CoA decarboxylase N-terminal" evidence="3">
    <location>
        <begin position="187"/>
        <end position="278"/>
    </location>
</feature>
<dbReference type="Pfam" id="PF17408">
    <property type="entry name" value="MCD_N"/>
    <property type="match status" value="1"/>
</dbReference>
<reference evidence="4" key="1">
    <citation type="journal article" date="2020" name="bioRxiv">
        <title>Comparative genomics of Chlamydomonas.</title>
        <authorList>
            <person name="Craig R.J."/>
            <person name="Hasan A.R."/>
            <person name="Ness R.W."/>
            <person name="Keightley P.D."/>
        </authorList>
    </citation>
    <scope>NUCLEOTIDE SEQUENCE</scope>
    <source>
        <strain evidence="4">CCAP 11/70</strain>
    </source>
</reference>